<dbReference type="Proteomes" id="UP000733379">
    <property type="component" value="Unassembled WGS sequence"/>
</dbReference>
<keyword evidence="2" id="KW-1185">Reference proteome</keyword>
<evidence type="ECO:0000313" key="1">
    <source>
        <dbReference type="EMBL" id="MBU3060829.1"/>
    </source>
</evidence>
<gene>
    <name evidence="1" type="ORF">KO481_04725</name>
</gene>
<protein>
    <submittedName>
        <fullName evidence="1">Uncharacterized protein</fullName>
    </submittedName>
</protein>
<organism evidence="1 2">
    <name type="scientific">Nocardia albiluteola</name>
    <dbReference type="NCBI Taxonomy" id="2842303"/>
    <lineage>
        <taxon>Bacteria</taxon>
        <taxon>Bacillati</taxon>
        <taxon>Actinomycetota</taxon>
        <taxon>Actinomycetes</taxon>
        <taxon>Mycobacteriales</taxon>
        <taxon>Nocardiaceae</taxon>
        <taxon>Nocardia</taxon>
    </lineage>
</organism>
<accession>A0ABS6AS22</accession>
<comment type="caution">
    <text evidence="1">The sequence shown here is derived from an EMBL/GenBank/DDBJ whole genome shotgun (WGS) entry which is preliminary data.</text>
</comment>
<name>A0ABS6AS22_9NOCA</name>
<dbReference type="RefSeq" id="WP_215915624.1">
    <property type="nucleotide sequence ID" value="NZ_JAHKNI010000001.1"/>
</dbReference>
<proteinExistence type="predicted"/>
<sequence length="136" mass="14735">MDPVVVQAGTALVKLMATDVWTGAKDLVVGWWGKHHPDQAEQVGADLDQLHAEVVDAGADTEVREALAGEWQARLRRLVAANPDLAVELHRLLTEQLTPLLGRTHQTTTLTQTATVDGNRNTTIQAGRDIHGLPNP</sequence>
<evidence type="ECO:0000313" key="2">
    <source>
        <dbReference type="Proteomes" id="UP000733379"/>
    </source>
</evidence>
<dbReference type="EMBL" id="JAHKNI010000001">
    <property type="protein sequence ID" value="MBU3060829.1"/>
    <property type="molecule type" value="Genomic_DNA"/>
</dbReference>
<reference evidence="1 2" key="1">
    <citation type="submission" date="2021-06" db="EMBL/GenBank/DDBJ databases">
        <title>Actinomycetes sequencing.</title>
        <authorList>
            <person name="Shan Q."/>
        </authorList>
    </citation>
    <scope>NUCLEOTIDE SEQUENCE [LARGE SCALE GENOMIC DNA]</scope>
    <source>
        <strain evidence="1 2">NEAU-G5</strain>
    </source>
</reference>